<name>A0A382UA07_9ZZZZ</name>
<evidence type="ECO:0000313" key="2">
    <source>
        <dbReference type="EMBL" id="SVD30837.1"/>
    </source>
</evidence>
<protein>
    <submittedName>
        <fullName evidence="2">Uncharacterized protein</fullName>
    </submittedName>
</protein>
<dbReference type="AlphaFoldDB" id="A0A382UA07"/>
<evidence type="ECO:0000256" key="1">
    <source>
        <dbReference type="SAM" id="Phobius"/>
    </source>
</evidence>
<keyword evidence="1" id="KW-1133">Transmembrane helix</keyword>
<gene>
    <name evidence="2" type="ORF">METZ01_LOCUS383691</name>
</gene>
<keyword evidence="1" id="KW-0812">Transmembrane</keyword>
<organism evidence="2">
    <name type="scientific">marine metagenome</name>
    <dbReference type="NCBI Taxonomy" id="408172"/>
    <lineage>
        <taxon>unclassified sequences</taxon>
        <taxon>metagenomes</taxon>
        <taxon>ecological metagenomes</taxon>
    </lineage>
</organism>
<reference evidence="2" key="1">
    <citation type="submission" date="2018-05" db="EMBL/GenBank/DDBJ databases">
        <authorList>
            <person name="Lanie J.A."/>
            <person name="Ng W.-L."/>
            <person name="Kazmierczak K.M."/>
            <person name="Andrzejewski T.M."/>
            <person name="Davidsen T.M."/>
            <person name="Wayne K.J."/>
            <person name="Tettelin H."/>
            <person name="Glass J.I."/>
            <person name="Rusch D."/>
            <person name="Podicherti R."/>
            <person name="Tsui H.-C.T."/>
            <person name="Winkler M.E."/>
        </authorList>
    </citation>
    <scope>NUCLEOTIDE SEQUENCE</scope>
</reference>
<dbReference type="EMBL" id="UINC01142483">
    <property type="protein sequence ID" value="SVD30837.1"/>
    <property type="molecule type" value="Genomic_DNA"/>
</dbReference>
<feature type="non-terminal residue" evidence="2">
    <location>
        <position position="96"/>
    </location>
</feature>
<keyword evidence="1" id="KW-0472">Membrane</keyword>
<feature type="transmembrane region" description="Helical" evidence="1">
    <location>
        <begin position="64"/>
        <end position="85"/>
    </location>
</feature>
<accession>A0A382UA07</accession>
<sequence length="96" mass="11100">MDFNTRLIMTYFLVFMLAAAGLSIYMSYQKTQLSARGAAAYYRGSEHGMSFPKEEAELIETSHFHLFIMPMVFLTTGHLFLLSAWSRRWKTFVISS</sequence>
<feature type="transmembrane region" description="Helical" evidence="1">
    <location>
        <begin position="7"/>
        <end position="28"/>
    </location>
</feature>
<proteinExistence type="predicted"/>